<reference evidence="1 2" key="1">
    <citation type="journal article" date="2016" name="Nat. Commun.">
        <title>Thousands of microbial genomes shed light on interconnected biogeochemical processes in an aquifer system.</title>
        <authorList>
            <person name="Anantharaman K."/>
            <person name="Brown C.T."/>
            <person name="Hug L.A."/>
            <person name="Sharon I."/>
            <person name="Castelle C.J."/>
            <person name="Probst A.J."/>
            <person name="Thomas B.C."/>
            <person name="Singh A."/>
            <person name="Wilkins M.J."/>
            <person name="Karaoz U."/>
            <person name="Brodie E.L."/>
            <person name="Williams K.H."/>
            <person name="Hubbard S.S."/>
            <person name="Banfield J.F."/>
        </authorList>
    </citation>
    <scope>NUCLEOTIDE SEQUENCE [LARGE SCALE GENOMIC DNA]</scope>
</reference>
<dbReference type="Proteomes" id="UP000177943">
    <property type="component" value="Unassembled WGS sequence"/>
</dbReference>
<comment type="caution">
    <text evidence="1">The sequence shown here is derived from an EMBL/GenBank/DDBJ whole genome shotgun (WGS) entry which is preliminary data.</text>
</comment>
<name>A0A1G2MTY8_9BACT</name>
<protein>
    <submittedName>
        <fullName evidence="1">Uncharacterized protein</fullName>
    </submittedName>
</protein>
<evidence type="ECO:0000313" key="1">
    <source>
        <dbReference type="EMBL" id="OHA27194.1"/>
    </source>
</evidence>
<proteinExistence type="predicted"/>
<evidence type="ECO:0000313" key="2">
    <source>
        <dbReference type="Proteomes" id="UP000177943"/>
    </source>
</evidence>
<dbReference type="AlphaFoldDB" id="A0A1G2MTY8"/>
<organism evidence="1 2">
    <name type="scientific">Candidatus Taylorbacteria bacterium RIFCSPHIGHO2_02_FULL_45_35</name>
    <dbReference type="NCBI Taxonomy" id="1802311"/>
    <lineage>
        <taxon>Bacteria</taxon>
        <taxon>Candidatus Tayloriibacteriota</taxon>
    </lineage>
</organism>
<gene>
    <name evidence="1" type="ORF">A3D56_01930</name>
</gene>
<dbReference type="EMBL" id="MHRP01000020">
    <property type="protein sequence ID" value="OHA27194.1"/>
    <property type="molecule type" value="Genomic_DNA"/>
</dbReference>
<sequence length="174" mass="20112">MEGDPTNKEQQDEVTVSEEIHEALSAEYLIEGEDVRLPDYIKMKTELKHILTPVGIWSNEFDVWIDKNVGAISLLGKRIEQIGKWMEREKNPHKKEELERYRFDIERSLEQIGGWSPIFKTWLEDGSPADLKKVGEYMDYMGRARASIHAIRFAKDLEKDLSNKEGNGTDSVSQ</sequence>
<accession>A0A1G2MTY8</accession>